<evidence type="ECO:0000313" key="2">
    <source>
        <dbReference type="Proteomes" id="UP000814033"/>
    </source>
</evidence>
<sequence length="202" mass="23050">MSFCSILARVCWESRGSFVSCLSLRWDVFVRVSTRIWWPEECACTAGCFTADCIPGLVGGQGPSLLPTDLTDYVSSRPSGSLRYSRLVLITLRSSWHIYHTKWLEPRPRVRELRHLLQCVYLQLLSFSVICHPHQVKKKPLTSWAAAWIRNGDCPELNDGEYTSGSPFSHHRYCLGARDVFVRYCILMSIPPGCPRRTGARR</sequence>
<protein>
    <submittedName>
        <fullName evidence="1">Uncharacterized protein</fullName>
    </submittedName>
</protein>
<reference evidence="1" key="1">
    <citation type="submission" date="2021-02" db="EMBL/GenBank/DDBJ databases">
        <authorList>
            <consortium name="DOE Joint Genome Institute"/>
            <person name="Ahrendt S."/>
            <person name="Looney B.P."/>
            <person name="Miyauchi S."/>
            <person name="Morin E."/>
            <person name="Drula E."/>
            <person name="Courty P.E."/>
            <person name="Chicoki N."/>
            <person name="Fauchery L."/>
            <person name="Kohler A."/>
            <person name="Kuo A."/>
            <person name="Labutti K."/>
            <person name="Pangilinan J."/>
            <person name="Lipzen A."/>
            <person name="Riley R."/>
            <person name="Andreopoulos W."/>
            <person name="He G."/>
            <person name="Johnson J."/>
            <person name="Barry K.W."/>
            <person name="Grigoriev I.V."/>
            <person name="Nagy L."/>
            <person name="Hibbett D."/>
            <person name="Henrissat B."/>
            <person name="Matheny P.B."/>
            <person name="Labbe J."/>
            <person name="Martin F."/>
        </authorList>
    </citation>
    <scope>NUCLEOTIDE SEQUENCE</scope>
    <source>
        <strain evidence="1">FP105234-sp</strain>
    </source>
</reference>
<keyword evidence="2" id="KW-1185">Reference proteome</keyword>
<proteinExistence type="predicted"/>
<gene>
    <name evidence="1" type="ORF">FA95DRAFT_360761</name>
</gene>
<dbReference type="EMBL" id="MU276007">
    <property type="protein sequence ID" value="KAI0043712.1"/>
    <property type="molecule type" value="Genomic_DNA"/>
</dbReference>
<reference evidence="1" key="2">
    <citation type="journal article" date="2022" name="New Phytol.">
        <title>Evolutionary transition to the ectomycorrhizal habit in the genomes of a hyperdiverse lineage of mushroom-forming fungi.</title>
        <authorList>
            <person name="Looney B."/>
            <person name="Miyauchi S."/>
            <person name="Morin E."/>
            <person name="Drula E."/>
            <person name="Courty P.E."/>
            <person name="Kohler A."/>
            <person name="Kuo A."/>
            <person name="LaButti K."/>
            <person name="Pangilinan J."/>
            <person name="Lipzen A."/>
            <person name="Riley R."/>
            <person name="Andreopoulos W."/>
            <person name="He G."/>
            <person name="Johnson J."/>
            <person name="Nolan M."/>
            <person name="Tritt A."/>
            <person name="Barry K.W."/>
            <person name="Grigoriev I.V."/>
            <person name="Nagy L.G."/>
            <person name="Hibbett D."/>
            <person name="Henrissat B."/>
            <person name="Matheny P.B."/>
            <person name="Labbe J."/>
            <person name="Martin F.M."/>
        </authorList>
    </citation>
    <scope>NUCLEOTIDE SEQUENCE</scope>
    <source>
        <strain evidence="1">FP105234-sp</strain>
    </source>
</reference>
<accession>A0ACB8RIJ7</accession>
<dbReference type="Proteomes" id="UP000814033">
    <property type="component" value="Unassembled WGS sequence"/>
</dbReference>
<comment type="caution">
    <text evidence="1">The sequence shown here is derived from an EMBL/GenBank/DDBJ whole genome shotgun (WGS) entry which is preliminary data.</text>
</comment>
<evidence type="ECO:0000313" key="1">
    <source>
        <dbReference type="EMBL" id="KAI0043712.1"/>
    </source>
</evidence>
<name>A0ACB8RIJ7_9AGAM</name>
<organism evidence="1 2">
    <name type="scientific">Auriscalpium vulgare</name>
    <dbReference type="NCBI Taxonomy" id="40419"/>
    <lineage>
        <taxon>Eukaryota</taxon>
        <taxon>Fungi</taxon>
        <taxon>Dikarya</taxon>
        <taxon>Basidiomycota</taxon>
        <taxon>Agaricomycotina</taxon>
        <taxon>Agaricomycetes</taxon>
        <taxon>Russulales</taxon>
        <taxon>Auriscalpiaceae</taxon>
        <taxon>Auriscalpium</taxon>
    </lineage>
</organism>